<dbReference type="EMBL" id="DVFU01000108">
    <property type="protein sequence ID" value="HIQ65205.1"/>
    <property type="molecule type" value="Genomic_DNA"/>
</dbReference>
<dbReference type="InterPro" id="IPR015946">
    <property type="entry name" value="KH_dom-like_a/b"/>
</dbReference>
<dbReference type="AlphaFoldDB" id="A0A9D0Z2C3"/>
<keyword evidence="2 3" id="KW-0694">RNA-binding</keyword>
<dbReference type="PANTHER" id="PTHR34654">
    <property type="entry name" value="UPF0109 PROTEIN SCO5592"/>
    <property type="match status" value="1"/>
</dbReference>
<comment type="caution">
    <text evidence="4">The sequence shown here is derived from an EMBL/GenBank/DDBJ whole genome shotgun (WGS) entry which is preliminary data.</text>
</comment>
<evidence type="ECO:0000313" key="4">
    <source>
        <dbReference type="EMBL" id="HIQ65205.1"/>
    </source>
</evidence>
<dbReference type="GO" id="GO:0003723">
    <property type="term" value="F:RNA binding"/>
    <property type="evidence" value="ECO:0007669"/>
    <property type="project" value="UniProtKB-UniRule"/>
</dbReference>
<organism evidence="4 5">
    <name type="scientific">Candidatus Faecenecus gallistercoris</name>
    <dbReference type="NCBI Taxonomy" id="2840793"/>
    <lineage>
        <taxon>Bacteria</taxon>
        <taxon>Bacillati</taxon>
        <taxon>Bacillota</taxon>
        <taxon>Bacillota incertae sedis</taxon>
        <taxon>Candidatus Faecenecus</taxon>
    </lineage>
</organism>
<reference evidence="4" key="1">
    <citation type="submission" date="2020-10" db="EMBL/GenBank/DDBJ databases">
        <authorList>
            <person name="Gilroy R."/>
        </authorList>
    </citation>
    <scope>NUCLEOTIDE SEQUENCE</scope>
    <source>
        <strain evidence="4">CHK165-10780</strain>
    </source>
</reference>
<evidence type="ECO:0000256" key="3">
    <source>
        <dbReference type="PROSITE-ProRule" id="PRU00117"/>
    </source>
</evidence>
<name>A0A9D0Z2C3_9FIRM</name>
<evidence type="ECO:0000256" key="1">
    <source>
        <dbReference type="ARBA" id="ARBA00022490"/>
    </source>
</evidence>
<keyword evidence="1" id="KW-0963">Cytoplasm</keyword>
<sequence length="83" mass="9201">MDLVALTEELIKSVAVNQEAVSVKEFPSENPDKEIVIQVMIDESDMGRVIGKSGKVANAIRTLVQASSYLKENKKVKINIDHF</sequence>
<dbReference type="InterPro" id="IPR009019">
    <property type="entry name" value="KH_sf_prok-type"/>
</dbReference>
<gene>
    <name evidence="4" type="ORF">IAC85_05650</name>
</gene>
<dbReference type="PROSITE" id="PS50084">
    <property type="entry name" value="KH_TYPE_1"/>
    <property type="match status" value="1"/>
</dbReference>
<protein>
    <submittedName>
        <fullName evidence="4">KH domain-containing protein</fullName>
    </submittedName>
</protein>
<dbReference type="Pfam" id="PF13083">
    <property type="entry name" value="KH_KhpA-B"/>
    <property type="match status" value="1"/>
</dbReference>
<dbReference type="SUPFAM" id="SSF54814">
    <property type="entry name" value="Prokaryotic type KH domain (KH-domain type II)"/>
    <property type="match status" value="1"/>
</dbReference>
<dbReference type="Proteomes" id="UP000886725">
    <property type="component" value="Unassembled WGS sequence"/>
</dbReference>
<dbReference type="Gene3D" id="3.30.300.20">
    <property type="match status" value="1"/>
</dbReference>
<accession>A0A9D0Z2C3</accession>
<dbReference type="PANTHER" id="PTHR34654:SF1">
    <property type="entry name" value="RNA-BINDING PROTEIN KHPA"/>
    <property type="match status" value="1"/>
</dbReference>
<evidence type="ECO:0000256" key="2">
    <source>
        <dbReference type="ARBA" id="ARBA00022884"/>
    </source>
</evidence>
<dbReference type="InterPro" id="IPR020627">
    <property type="entry name" value="KhpA"/>
</dbReference>
<proteinExistence type="predicted"/>
<evidence type="ECO:0000313" key="5">
    <source>
        <dbReference type="Proteomes" id="UP000886725"/>
    </source>
</evidence>
<reference evidence="4" key="2">
    <citation type="journal article" date="2021" name="PeerJ">
        <title>Extensive microbial diversity within the chicken gut microbiome revealed by metagenomics and culture.</title>
        <authorList>
            <person name="Gilroy R."/>
            <person name="Ravi A."/>
            <person name="Getino M."/>
            <person name="Pursley I."/>
            <person name="Horton D.L."/>
            <person name="Alikhan N.F."/>
            <person name="Baker D."/>
            <person name="Gharbi K."/>
            <person name="Hall N."/>
            <person name="Watson M."/>
            <person name="Adriaenssens E.M."/>
            <person name="Foster-Nyarko E."/>
            <person name="Jarju S."/>
            <person name="Secka A."/>
            <person name="Antonio M."/>
            <person name="Oren A."/>
            <person name="Chaudhuri R.R."/>
            <person name="La Ragione R."/>
            <person name="Hildebrand F."/>
            <person name="Pallen M.J."/>
        </authorList>
    </citation>
    <scope>NUCLEOTIDE SEQUENCE</scope>
    <source>
        <strain evidence="4">CHK165-10780</strain>
    </source>
</reference>